<proteinExistence type="predicted"/>
<dbReference type="EMBL" id="LWCA01000120">
    <property type="protein sequence ID" value="OAF70696.1"/>
    <property type="molecule type" value="Genomic_DNA"/>
</dbReference>
<organism evidence="2 3">
    <name type="scientific">Intoshia linei</name>
    <dbReference type="NCBI Taxonomy" id="1819745"/>
    <lineage>
        <taxon>Eukaryota</taxon>
        <taxon>Metazoa</taxon>
        <taxon>Spiralia</taxon>
        <taxon>Lophotrochozoa</taxon>
        <taxon>Mesozoa</taxon>
        <taxon>Orthonectida</taxon>
        <taxon>Rhopaluridae</taxon>
        <taxon>Intoshia</taxon>
    </lineage>
</organism>
<reference evidence="2 3" key="1">
    <citation type="submission" date="2016-04" db="EMBL/GenBank/DDBJ databases">
        <title>The genome of Intoshia linei affirms orthonectids as highly simplified spiralians.</title>
        <authorList>
            <person name="Mikhailov K.V."/>
            <person name="Slusarev G.S."/>
            <person name="Nikitin M.A."/>
            <person name="Logacheva M.D."/>
            <person name="Penin A."/>
            <person name="Aleoshin V."/>
            <person name="Panchin Y.V."/>
        </authorList>
    </citation>
    <scope>NUCLEOTIDE SEQUENCE [LARGE SCALE GENOMIC DNA]</scope>
    <source>
        <strain evidence="2">Intl2013</strain>
        <tissue evidence="2">Whole animal</tissue>
    </source>
</reference>
<keyword evidence="1" id="KW-0175">Coiled coil</keyword>
<feature type="coiled-coil region" evidence="1">
    <location>
        <begin position="343"/>
        <end position="382"/>
    </location>
</feature>
<feature type="non-terminal residue" evidence="2">
    <location>
        <position position="402"/>
    </location>
</feature>
<name>A0A177B8W1_9BILA</name>
<dbReference type="Proteomes" id="UP000078046">
    <property type="component" value="Unassembled WGS sequence"/>
</dbReference>
<protein>
    <submittedName>
        <fullName evidence="2">Uncharacterized protein</fullName>
    </submittedName>
</protein>
<evidence type="ECO:0000256" key="1">
    <source>
        <dbReference type="SAM" id="Coils"/>
    </source>
</evidence>
<keyword evidence="3" id="KW-1185">Reference proteome</keyword>
<comment type="caution">
    <text evidence="2">The sequence shown here is derived from an EMBL/GenBank/DDBJ whole genome shotgun (WGS) entry which is preliminary data.</text>
</comment>
<gene>
    <name evidence="2" type="ORF">A3Q56_01552</name>
</gene>
<sequence>MYKIDNYNLITKNVSNEKKLKNSEFLKSKIETFELKNKEFKQEIDSFKIICADYKKKLHKSKQDETSLDEKISKLTKTLQNKNKKVELYKIKFNNCLKILINFEKNFNILLSQKEQFFSEKVCRFLKIVNSVELHVLKFKNIQKYIHLLKLDQKIKTLIRIIDRYPIILNNVMENNFNLILESGSTSIESPVELDTLNYPPKNVISTLFDNTDNVQFIKLCQSIFFSFNAFFHLFNIFMQNFNLLVLNTHEKYHLLFNALEVKVLYIQSLSNVTNLQVLPHINFIKSNLSYAIENEEKLKNGFKNVQSELVSQQNQFHSLIQDKELQYRANMKSLGIEFENHLAIIENDHNTTLEEFKEAEKENIKEAISRLNSELKLARSHVIELESHSNDLVDQSQNDVK</sequence>
<evidence type="ECO:0000313" key="3">
    <source>
        <dbReference type="Proteomes" id="UP000078046"/>
    </source>
</evidence>
<evidence type="ECO:0000313" key="2">
    <source>
        <dbReference type="EMBL" id="OAF70696.1"/>
    </source>
</evidence>
<accession>A0A177B8W1</accession>
<dbReference type="AlphaFoldDB" id="A0A177B8W1"/>